<protein>
    <submittedName>
        <fullName evidence="2">(rape) hypothetical protein</fullName>
    </submittedName>
</protein>
<evidence type="ECO:0000313" key="2">
    <source>
        <dbReference type="EMBL" id="CAF2056107.1"/>
    </source>
</evidence>
<feature type="compositionally biased region" description="Polar residues" evidence="1">
    <location>
        <begin position="94"/>
        <end position="107"/>
    </location>
</feature>
<proteinExistence type="predicted"/>
<dbReference type="EMBL" id="HG994370">
    <property type="protein sequence ID" value="CAF2056107.1"/>
    <property type="molecule type" value="Genomic_DNA"/>
</dbReference>
<dbReference type="AlphaFoldDB" id="A0A816Q354"/>
<reference evidence="2" key="1">
    <citation type="submission" date="2021-01" db="EMBL/GenBank/DDBJ databases">
        <authorList>
            <consortium name="Genoscope - CEA"/>
            <person name="William W."/>
        </authorList>
    </citation>
    <scope>NUCLEOTIDE SEQUENCE</scope>
</reference>
<dbReference type="Proteomes" id="UP001295469">
    <property type="component" value="Chromosome C06"/>
</dbReference>
<gene>
    <name evidence="2" type="ORF">DARMORV10_C06P10310.1</name>
</gene>
<evidence type="ECO:0000256" key="1">
    <source>
        <dbReference type="SAM" id="MobiDB-lite"/>
    </source>
</evidence>
<sequence length="185" mass="20239">MRTDCEEDGSERIGSLTPSNKKSYKVTNRIQEGKKPLYDVVFNFFDSRFFNVFVTAGGNKVKVFSFYCFGRQLGHIRNDFLKIRFIPIYMTSGAGTSSPPENGTSLPPRTGASLPPRTEASLPPGATGQANSFEEVYSHTSLAELKNAPGRRNVPHLHPRTGASLPPRTGVSLLVVLFSSITDIG</sequence>
<feature type="region of interest" description="Disordered" evidence="1">
    <location>
        <begin position="94"/>
        <end position="126"/>
    </location>
</feature>
<organism evidence="2">
    <name type="scientific">Brassica napus</name>
    <name type="common">Rape</name>
    <dbReference type="NCBI Taxonomy" id="3708"/>
    <lineage>
        <taxon>Eukaryota</taxon>
        <taxon>Viridiplantae</taxon>
        <taxon>Streptophyta</taxon>
        <taxon>Embryophyta</taxon>
        <taxon>Tracheophyta</taxon>
        <taxon>Spermatophyta</taxon>
        <taxon>Magnoliopsida</taxon>
        <taxon>eudicotyledons</taxon>
        <taxon>Gunneridae</taxon>
        <taxon>Pentapetalae</taxon>
        <taxon>rosids</taxon>
        <taxon>malvids</taxon>
        <taxon>Brassicales</taxon>
        <taxon>Brassicaceae</taxon>
        <taxon>Brassiceae</taxon>
        <taxon>Brassica</taxon>
    </lineage>
</organism>
<name>A0A816Q354_BRANA</name>
<feature type="region of interest" description="Disordered" evidence="1">
    <location>
        <begin position="1"/>
        <end position="20"/>
    </location>
</feature>
<accession>A0A816Q354</accession>